<protein>
    <recommendedName>
        <fullName evidence="6">MULE transposase domain-containing protein</fullName>
    </recommendedName>
</protein>
<evidence type="ECO:0000259" key="2">
    <source>
        <dbReference type="Pfam" id="PF10551"/>
    </source>
</evidence>
<comment type="caution">
    <text evidence="4">The sequence shown here is derived from an EMBL/GenBank/DDBJ whole genome shotgun (WGS) entry which is preliminary data.</text>
</comment>
<evidence type="ECO:0000256" key="1">
    <source>
        <dbReference type="SAM" id="MobiDB-lite"/>
    </source>
</evidence>
<evidence type="ECO:0000313" key="5">
    <source>
        <dbReference type="Proteomes" id="UP001459277"/>
    </source>
</evidence>
<feature type="compositionally biased region" description="Low complexity" evidence="1">
    <location>
        <begin position="155"/>
        <end position="189"/>
    </location>
</feature>
<gene>
    <name evidence="4" type="ORF">SO802_001745</name>
</gene>
<reference evidence="4 5" key="1">
    <citation type="submission" date="2024-01" db="EMBL/GenBank/DDBJ databases">
        <title>A telomere-to-telomere, gap-free genome of sweet tea (Lithocarpus litseifolius).</title>
        <authorList>
            <person name="Zhou J."/>
        </authorList>
    </citation>
    <scope>NUCLEOTIDE SEQUENCE [LARGE SCALE GENOMIC DNA]</scope>
    <source>
        <strain evidence="4">Zhou-2022a</strain>
        <tissue evidence="4">Leaf</tissue>
    </source>
</reference>
<feature type="domain" description="MULE transposase" evidence="2">
    <location>
        <begin position="332"/>
        <end position="427"/>
    </location>
</feature>
<evidence type="ECO:0000313" key="4">
    <source>
        <dbReference type="EMBL" id="KAL0014676.1"/>
    </source>
</evidence>
<dbReference type="Proteomes" id="UP001459277">
    <property type="component" value="Unassembled WGS sequence"/>
</dbReference>
<dbReference type="PANTHER" id="PTHR31973">
    <property type="entry name" value="POLYPROTEIN, PUTATIVE-RELATED"/>
    <property type="match status" value="1"/>
</dbReference>
<dbReference type="AlphaFoldDB" id="A0AAW2E105"/>
<keyword evidence="5" id="KW-1185">Reference proteome</keyword>
<feature type="region of interest" description="Disordered" evidence="1">
    <location>
        <begin position="142"/>
        <end position="199"/>
    </location>
</feature>
<feature type="domain" description="PB1-like" evidence="3">
    <location>
        <begin position="3"/>
        <end position="87"/>
    </location>
</feature>
<accession>A0AAW2E105</accession>
<sequence length="477" mass="53993">MANEEVKLEVHYGGTFLWNPRLEYFGRKVEIVCRDLDRLSYFEIKGICVELGIDESCRVHYLGPGGNFEQDLRLIEDDKDMVPMCKLNVGGSRDTIILGWCRSCYRGWCKGWCGAATGDDASVGIEEEFDWLNEGLEGEDFADDIFGESSPPHNVPSDPNTVPTTDTPQPTTNTPHPNNNTPQPNTDTPGPSNVPPNIDLDEEWAEPALENDIASVDGSDDEQGPRNLEFNERTDMENVRLVVGMKFPNSKVFRQALRESRKAARGLNTGNEKAQYGLLRDYAEMIRRTDVGSKVILQTEMENENAEPKFKRMYIRYNAQKVGFLGGCRPFVGLDGCHLKGRFGGQLLSATTKDGNDNIFPVAMAVVEQENKDSWTWFLEQFADDIGRPEELNLVFISDRQKGLLPAMETLFPTVEHRYCVKHIYNNFKINHKGMELKSVLWRCAGTTSVREFERGMEHLKSLDKEAWKYLADIEPA</sequence>
<dbReference type="InterPro" id="IPR058594">
    <property type="entry name" value="PB1-like_dom_pln"/>
</dbReference>
<dbReference type="PANTHER" id="PTHR31973:SF191">
    <property type="entry name" value="OS05G0489400 PROTEIN"/>
    <property type="match status" value="1"/>
</dbReference>
<name>A0AAW2E105_9ROSI</name>
<dbReference type="Pfam" id="PF26130">
    <property type="entry name" value="PB1-like"/>
    <property type="match status" value="1"/>
</dbReference>
<dbReference type="EMBL" id="JAZDWU010000001">
    <property type="protein sequence ID" value="KAL0014676.1"/>
    <property type="molecule type" value="Genomic_DNA"/>
</dbReference>
<proteinExistence type="predicted"/>
<organism evidence="4 5">
    <name type="scientific">Lithocarpus litseifolius</name>
    <dbReference type="NCBI Taxonomy" id="425828"/>
    <lineage>
        <taxon>Eukaryota</taxon>
        <taxon>Viridiplantae</taxon>
        <taxon>Streptophyta</taxon>
        <taxon>Embryophyta</taxon>
        <taxon>Tracheophyta</taxon>
        <taxon>Spermatophyta</taxon>
        <taxon>Magnoliopsida</taxon>
        <taxon>eudicotyledons</taxon>
        <taxon>Gunneridae</taxon>
        <taxon>Pentapetalae</taxon>
        <taxon>rosids</taxon>
        <taxon>fabids</taxon>
        <taxon>Fagales</taxon>
        <taxon>Fagaceae</taxon>
        <taxon>Lithocarpus</taxon>
    </lineage>
</organism>
<evidence type="ECO:0000259" key="3">
    <source>
        <dbReference type="Pfam" id="PF26130"/>
    </source>
</evidence>
<dbReference type="Pfam" id="PF10551">
    <property type="entry name" value="MULE"/>
    <property type="match status" value="1"/>
</dbReference>
<dbReference type="InterPro" id="IPR018289">
    <property type="entry name" value="MULE_transposase_dom"/>
</dbReference>
<evidence type="ECO:0008006" key="6">
    <source>
        <dbReference type="Google" id="ProtNLM"/>
    </source>
</evidence>